<accession>A0A420E6J7</accession>
<comment type="similarity">
    <text evidence="2">Belongs to the ABC-4 integral membrane protein family. LolC/E subfamily.</text>
</comment>
<dbReference type="EMBL" id="RAQO01000012">
    <property type="protein sequence ID" value="RKF13287.1"/>
    <property type="molecule type" value="Genomic_DNA"/>
</dbReference>
<comment type="caution">
    <text evidence="10">The sequence shown here is derived from an EMBL/GenBank/DDBJ whole genome shotgun (WGS) entry which is preliminary data.</text>
</comment>
<dbReference type="PANTHER" id="PTHR30489">
    <property type="entry name" value="LIPOPROTEIN-RELEASING SYSTEM TRANSMEMBRANE PROTEIN LOLE"/>
    <property type="match status" value="1"/>
</dbReference>
<dbReference type="GO" id="GO:0098797">
    <property type="term" value="C:plasma membrane protein complex"/>
    <property type="evidence" value="ECO:0007669"/>
    <property type="project" value="TreeGrafter"/>
</dbReference>
<proteinExistence type="inferred from homology"/>
<organism evidence="10 11">
    <name type="scientific">Alginatibacterium sediminis</name>
    <dbReference type="NCBI Taxonomy" id="2164068"/>
    <lineage>
        <taxon>Bacteria</taxon>
        <taxon>Pseudomonadati</taxon>
        <taxon>Pseudomonadota</taxon>
        <taxon>Gammaproteobacteria</taxon>
        <taxon>Alteromonadales</taxon>
        <taxon>Alteromonadaceae</taxon>
        <taxon>Alginatibacterium</taxon>
    </lineage>
</organism>
<evidence type="ECO:0000256" key="6">
    <source>
        <dbReference type="ARBA" id="ARBA00023136"/>
    </source>
</evidence>
<dbReference type="AlphaFoldDB" id="A0A420E6J7"/>
<reference evidence="10 11" key="1">
    <citation type="submission" date="2018-09" db="EMBL/GenBank/DDBJ databases">
        <authorList>
            <person name="Wang Z."/>
        </authorList>
    </citation>
    <scope>NUCLEOTIDE SEQUENCE [LARGE SCALE GENOMIC DNA]</scope>
    <source>
        <strain evidence="10 11">ALS 81</strain>
    </source>
</reference>
<evidence type="ECO:0000313" key="10">
    <source>
        <dbReference type="EMBL" id="RKF13287.1"/>
    </source>
</evidence>
<evidence type="ECO:0000256" key="1">
    <source>
        <dbReference type="ARBA" id="ARBA00004651"/>
    </source>
</evidence>
<feature type="domain" description="ABC3 transporter permease C-terminal" evidence="8">
    <location>
        <begin position="276"/>
        <end position="406"/>
    </location>
</feature>
<dbReference type="InterPro" id="IPR003838">
    <property type="entry name" value="ABC3_permease_C"/>
</dbReference>
<keyword evidence="5 7" id="KW-1133">Transmembrane helix</keyword>
<evidence type="ECO:0000256" key="5">
    <source>
        <dbReference type="ARBA" id="ARBA00022989"/>
    </source>
</evidence>
<feature type="transmembrane region" description="Helical" evidence="7">
    <location>
        <begin position="21"/>
        <end position="41"/>
    </location>
</feature>
<dbReference type="InterPro" id="IPR025857">
    <property type="entry name" value="MacB_PCD"/>
</dbReference>
<name>A0A420E6J7_9ALTE</name>
<keyword evidence="6 7" id="KW-0472">Membrane</keyword>
<evidence type="ECO:0000259" key="8">
    <source>
        <dbReference type="Pfam" id="PF02687"/>
    </source>
</evidence>
<dbReference type="InterPro" id="IPR051447">
    <property type="entry name" value="Lipoprotein-release_system"/>
</dbReference>
<sequence>MKKRSMFKLSWRNVWRNPWRSFSIIAAMSLGLLGVLMIMAFSNGMTLSMINNAIDSELGHIQIHNPEYLQQASLDNSLSSEQLLSLQTSLDSYQYKGEQLNYSARLSIPAMMATANRSRGIRIQGVNPMMEAKTTNIEQLLSQGIWLNDSQKKPIVISERNAKRLNARLKSKIIVTYSNSNAQVAGTAFRVVGIFQSGSSMFDDGYAFVLQSDLSSAVESHLIQEIAIRLPPSAPLNQFQSDLQQHFNAQLSIQRWDQRQPMLATMIQATAFSNAIILTIFVCAMGFGIINVMLMVVFERTREFGVLLAIGMQSRMIATLLLLESSLLACVSTSIAGLLCLAFLSYFGRYGLDLGQMAQGLNAFGSNSLIYPQLEWLQFCYSAASVIVVAIIAALVPARRLFKLAPHTAMAERH</sequence>
<keyword evidence="4 7" id="KW-0812">Transmembrane</keyword>
<protein>
    <submittedName>
        <fullName evidence="10">ABC transporter permease</fullName>
    </submittedName>
</protein>
<dbReference type="GO" id="GO:0044874">
    <property type="term" value="P:lipoprotein localization to outer membrane"/>
    <property type="evidence" value="ECO:0007669"/>
    <property type="project" value="TreeGrafter"/>
</dbReference>
<dbReference type="OrthoDB" id="9770036at2"/>
<dbReference type="Pfam" id="PF12704">
    <property type="entry name" value="MacB_PCD"/>
    <property type="match status" value="1"/>
</dbReference>
<dbReference type="Proteomes" id="UP000286482">
    <property type="component" value="Unassembled WGS sequence"/>
</dbReference>
<evidence type="ECO:0000256" key="7">
    <source>
        <dbReference type="SAM" id="Phobius"/>
    </source>
</evidence>
<evidence type="ECO:0000259" key="9">
    <source>
        <dbReference type="Pfam" id="PF12704"/>
    </source>
</evidence>
<feature type="transmembrane region" description="Helical" evidence="7">
    <location>
        <begin position="275"/>
        <end position="298"/>
    </location>
</feature>
<keyword evidence="11" id="KW-1185">Reference proteome</keyword>
<feature type="transmembrane region" description="Helical" evidence="7">
    <location>
        <begin position="376"/>
        <end position="396"/>
    </location>
</feature>
<gene>
    <name evidence="10" type="ORF">DBZ36_19715</name>
</gene>
<evidence type="ECO:0000256" key="4">
    <source>
        <dbReference type="ARBA" id="ARBA00022692"/>
    </source>
</evidence>
<evidence type="ECO:0000313" key="11">
    <source>
        <dbReference type="Proteomes" id="UP000286482"/>
    </source>
</evidence>
<evidence type="ECO:0000256" key="3">
    <source>
        <dbReference type="ARBA" id="ARBA00022475"/>
    </source>
</evidence>
<feature type="domain" description="MacB-like periplasmic core" evidence="9">
    <location>
        <begin position="22"/>
        <end position="245"/>
    </location>
</feature>
<dbReference type="RefSeq" id="WP_120356700.1">
    <property type="nucleotide sequence ID" value="NZ_RAQO01000012.1"/>
</dbReference>
<feature type="transmembrane region" description="Helical" evidence="7">
    <location>
        <begin position="319"/>
        <end position="347"/>
    </location>
</feature>
<evidence type="ECO:0000256" key="2">
    <source>
        <dbReference type="ARBA" id="ARBA00005236"/>
    </source>
</evidence>
<dbReference type="PANTHER" id="PTHR30489:SF0">
    <property type="entry name" value="LIPOPROTEIN-RELEASING SYSTEM TRANSMEMBRANE PROTEIN LOLE"/>
    <property type="match status" value="1"/>
</dbReference>
<keyword evidence="3" id="KW-1003">Cell membrane</keyword>
<comment type="subcellular location">
    <subcellularLocation>
        <location evidence="1">Cell membrane</location>
        <topology evidence="1">Multi-pass membrane protein</topology>
    </subcellularLocation>
</comment>
<dbReference type="Pfam" id="PF02687">
    <property type="entry name" value="FtsX"/>
    <property type="match status" value="1"/>
</dbReference>